<reference evidence="1 2" key="1">
    <citation type="submission" date="2020-10" db="EMBL/GenBank/DDBJ databases">
        <title>Genomic Encyclopedia of Type Strains, Phase IV (KMG-IV): sequencing the most valuable type-strain genomes for metagenomic binning, comparative biology and taxonomic classification.</title>
        <authorList>
            <person name="Goeker M."/>
        </authorList>
    </citation>
    <scope>NUCLEOTIDE SEQUENCE [LARGE SCALE GENOMIC DNA]</scope>
    <source>
        <strain evidence="1 2">DSM 4194</strain>
    </source>
</reference>
<proteinExistence type="predicted"/>
<dbReference type="RefSeq" id="WP_192625166.1">
    <property type="nucleotide sequence ID" value="NZ_JADBGG010000083.1"/>
</dbReference>
<accession>A0ABR9H9N7</accession>
<name>A0ABR9H9N7_9BACT</name>
<organism evidence="1 2">
    <name type="scientific">Desulfomicrobium macestii</name>
    <dbReference type="NCBI Taxonomy" id="90731"/>
    <lineage>
        <taxon>Bacteria</taxon>
        <taxon>Pseudomonadati</taxon>
        <taxon>Thermodesulfobacteriota</taxon>
        <taxon>Desulfovibrionia</taxon>
        <taxon>Desulfovibrionales</taxon>
        <taxon>Desulfomicrobiaceae</taxon>
        <taxon>Desulfomicrobium</taxon>
    </lineage>
</organism>
<evidence type="ECO:0000313" key="2">
    <source>
        <dbReference type="Proteomes" id="UP000639010"/>
    </source>
</evidence>
<evidence type="ECO:0000313" key="1">
    <source>
        <dbReference type="EMBL" id="MBE1427444.1"/>
    </source>
</evidence>
<protein>
    <submittedName>
        <fullName evidence="1">Uncharacterized protein</fullName>
    </submittedName>
</protein>
<dbReference type="EMBL" id="JADBGG010000083">
    <property type="protein sequence ID" value="MBE1427444.1"/>
    <property type="molecule type" value="Genomic_DNA"/>
</dbReference>
<comment type="caution">
    <text evidence="1">The sequence shown here is derived from an EMBL/GenBank/DDBJ whole genome shotgun (WGS) entry which is preliminary data.</text>
</comment>
<dbReference type="Proteomes" id="UP000639010">
    <property type="component" value="Unassembled WGS sequence"/>
</dbReference>
<sequence length="134" mass="14987">MNLNDRAKSAVVEKLESSLGYIQEEMCAVGISNFDFSSIHDEFVNIAEKTYSDSDEEVESIYLFGSSPDSTPVSLSRSVTCMLVKQWVEKMVDFISVLEKNEDAKLERWVQNKVGIDAVNLPKLVPSKSRGFLG</sequence>
<keyword evidence="2" id="KW-1185">Reference proteome</keyword>
<gene>
    <name evidence="1" type="ORF">H4684_004141</name>
</gene>